<dbReference type="InterPro" id="IPR024072">
    <property type="entry name" value="DHFR-like_dom_sf"/>
</dbReference>
<dbReference type="PANTHER" id="PTHR38011">
    <property type="entry name" value="DIHYDROFOLATE REDUCTASE FAMILY PROTEIN (AFU_ORTHOLOGUE AFUA_8G06820)"/>
    <property type="match status" value="1"/>
</dbReference>
<dbReference type="Pfam" id="PF01872">
    <property type="entry name" value="RibD_C"/>
    <property type="match status" value="1"/>
</dbReference>
<dbReference type="PANTHER" id="PTHR38011:SF11">
    <property type="entry name" value="2,5-DIAMINO-6-RIBOSYLAMINO-4(3H)-PYRIMIDINONE 5'-PHOSPHATE REDUCTASE"/>
    <property type="match status" value="1"/>
</dbReference>
<dbReference type="RefSeq" id="WP_168485574.1">
    <property type="nucleotide sequence ID" value="NZ_JAAZSQ010000004.1"/>
</dbReference>
<organism evidence="2 3">
    <name type="scientific">Arthrobacter mobilis</name>
    <dbReference type="NCBI Taxonomy" id="2724944"/>
    <lineage>
        <taxon>Bacteria</taxon>
        <taxon>Bacillati</taxon>
        <taxon>Actinomycetota</taxon>
        <taxon>Actinomycetes</taxon>
        <taxon>Micrococcales</taxon>
        <taxon>Micrococcaceae</taxon>
        <taxon>Arthrobacter</taxon>
    </lineage>
</organism>
<evidence type="ECO:0000313" key="2">
    <source>
        <dbReference type="EMBL" id="NKX54233.1"/>
    </source>
</evidence>
<evidence type="ECO:0000259" key="1">
    <source>
        <dbReference type="Pfam" id="PF01872"/>
    </source>
</evidence>
<dbReference type="InterPro" id="IPR050765">
    <property type="entry name" value="Riboflavin_Biosynth_HTPR"/>
</dbReference>
<comment type="caution">
    <text evidence="2">The sequence shown here is derived from an EMBL/GenBank/DDBJ whole genome shotgun (WGS) entry which is preliminary data.</text>
</comment>
<gene>
    <name evidence="2" type="ORF">HGG74_06685</name>
</gene>
<dbReference type="SUPFAM" id="SSF53597">
    <property type="entry name" value="Dihydrofolate reductase-like"/>
    <property type="match status" value="1"/>
</dbReference>
<feature type="domain" description="Bacterial bifunctional deaminase-reductase C-terminal" evidence="1">
    <location>
        <begin position="4"/>
        <end position="180"/>
    </location>
</feature>
<evidence type="ECO:0000313" key="3">
    <source>
        <dbReference type="Proteomes" id="UP000544090"/>
    </source>
</evidence>
<dbReference type="GO" id="GO:0008703">
    <property type="term" value="F:5-amino-6-(5-phosphoribosylamino)uracil reductase activity"/>
    <property type="evidence" value="ECO:0007669"/>
    <property type="project" value="InterPro"/>
</dbReference>
<protein>
    <submittedName>
        <fullName evidence="2">Dihydrofolate reductase family protein</fullName>
    </submittedName>
</protein>
<name>A0A7X6K621_9MICC</name>
<accession>A0A7X6K621</accession>
<proteinExistence type="predicted"/>
<dbReference type="GO" id="GO:0009231">
    <property type="term" value="P:riboflavin biosynthetic process"/>
    <property type="evidence" value="ECO:0007669"/>
    <property type="project" value="InterPro"/>
</dbReference>
<dbReference type="Proteomes" id="UP000544090">
    <property type="component" value="Unassembled WGS sequence"/>
</dbReference>
<keyword evidence="3" id="KW-1185">Reference proteome</keyword>
<dbReference type="EMBL" id="JAAZSQ010000004">
    <property type="protein sequence ID" value="NKX54233.1"/>
    <property type="molecule type" value="Genomic_DNA"/>
</dbReference>
<sequence>MGKLLVQQIVSMDGFAAAPDGSLDFFGRVKDWHAINDANRRLLEDCSAILLGRVTYGMFSDYWPKADPQEESVAGPINRLPKYVVSSTLEKAPWGDDGEARIISGDAAGIRSLLEREPGNVIVWGSLQLTDLLFRERLVDELQLHVVPAAIGAGLAACPPAAAQVRFSLVSSEQLAPDMLATRYAVE</sequence>
<reference evidence="2 3" key="1">
    <citation type="submission" date="2020-04" db="EMBL/GenBank/DDBJ databases">
        <title>Arthrobacter sp. nov.</title>
        <authorList>
            <person name="Liu S."/>
        </authorList>
    </citation>
    <scope>NUCLEOTIDE SEQUENCE [LARGE SCALE GENOMIC DNA]</scope>
    <source>
        <strain evidence="2 3">E918</strain>
    </source>
</reference>
<dbReference type="AlphaFoldDB" id="A0A7X6K621"/>
<dbReference type="Gene3D" id="3.40.430.10">
    <property type="entry name" value="Dihydrofolate Reductase, subunit A"/>
    <property type="match status" value="1"/>
</dbReference>
<dbReference type="InterPro" id="IPR002734">
    <property type="entry name" value="RibDG_C"/>
</dbReference>